<organism evidence="1 2">
    <name type="scientific">Clostridium cavendishii DSM 21758</name>
    <dbReference type="NCBI Taxonomy" id="1121302"/>
    <lineage>
        <taxon>Bacteria</taxon>
        <taxon>Bacillati</taxon>
        <taxon>Bacillota</taxon>
        <taxon>Clostridia</taxon>
        <taxon>Eubacteriales</taxon>
        <taxon>Clostridiaceae</taxon>
        <taxon>Clostridium</taxon>
    </lineage>
</organism>
<protein>
    <submittedName>
        <fullName evidence="1">Uncharacterized protein</fullName>
    </submittedName>
</protein>
<evidence type="ECO:0000313" key="2">
    <source>
        <dbReference type="Proteomes" id="UP000184310"/>
    </source>
</evidence>
<dbReference type="RefSeq" id="WP_072985444.1">
    <property type="nucleotide sequence ID" value="NZ_FQZB01000005.1"/>
</dbReference>
<dbReference type="Proteomes" id="UP000184310">
    <property type="component" value="Unassembled WGS sequence"/>
</dbReference>
<evidence type="ECO:0000313" key="1">
    <source>
        <dbReference type="EMBL" id="SHI85148.1"/>
    </source>
</evidence>
<gene>
    <name evidence="1" type="ORF">SAMN02745163_00859</name>
</gene>
<dbReference type="AlphaFoldDB" id="A0A1M6EIP7"/>
<proteinExistence type="predicted"/>
<sequence>MAKKSLLKNTPDYEDYTENIVIIDENIIKELGIMAGEYIVKKGCCSSGGGCSSGCAKGNCSSCSKKDTNTCCKNK</sequence>
<dbReference type="EMBL" id="FQZB01000005">
    <property type="protein sequence ID" value="SHI85148.1"/>
    <property type="molecule type" value="Genomic_DNA"/>
</dbReference>
<reference evidence="1 2" key="1">
    <citation type="submission" date="2016-11" db="EMBL/GenBank/DDBJ databases">
        <authorList>
            <person name="Jaros S."/>
            <person name="Januszkiewicz K."/>
            <person name="Wedrychowicz H."/>
        </authorList>
    </citation>
    <scope>NUCLEOTIDE SEQUENCE [LARGE SCALE GENOMIC DNA]</scope>
    <source>
        <strain evidence="1 2">DSM 21758</strain>
    </source>
</reference>
<accession>A0A1M6EIP7</accession>
<keyword evidence="2" id="KW-1185">Reference proteome</keyword>
<name>A0A1M6EIP7_9CLOT</name>